<dbReference type="AlphaFoldDB" id="A0A427YTL9"/>
<keyword evidence="2" id="KW-1133">Transmembrane helix</keyword>
<keyword evidence="1" id="KW-0175">Coiled coil</keyword>
<feature type="coiled-coil region" evidence="1">
    <location>
        <begin position="55"/>
        <end position="97"/>
    </location>
</feature>
<keyword evidence="2" id="KW-0812">Transmembrane</keyword>
<evidence type="ECO:0000256" key="2">
    <source>
        <dbReference type="SAM" id="Phobius"/>
    </source>
</evidence>
<dbReference type="Proteomes" id="UP000279259">
    <property type="component" value="Unassembled WGS sequence"/>
</dbReference>
<organism evidence="3 4">
    <name type="scientific">Saitozyma podzolica</name>
    <dbReference type="NCBI Taxonomy" id="1890683"/>
    <lineage>
        <taxon>Eukaryota</taxon>
        <taxon>Fungi</taxon>
        <taxon>Dikarya</taxon>
        <taxon>Basidiomycota</taxon>
        <taxon>Agaricomycotina</taxon>
        <taxon>Tremellomycetes</taxon>
        <taxon>Tremellales</taxon>
        <taxon>Trimorphomycetaceae</taxon>
        <taxon>Saitozyma</taxon>
    </lineage>
</organism>
<name>A0A427YTL9_9TREE</name>
<keyword evidence="2" id="KW-0472">Membrane</keyword>
<evidence type="ECO:0000313" key="4">
    <source>
        <dbReference type="Proteomes" id="UP000279259"/>
    </source>
</evidence>
<evidence type="ECO:0000313" key="3">
    <source>
        <dbReference type="EMBL" id="RSH94386.1"/>
    </source>
</evidence>
<proteinExistence type="predicted"/>
<protein>
    <submittedName>
        <fullName evidence="3">Uncharacterized protein</fullName>
    </submittedName>
</protein>
<reference evidence="3 4" key="1">
    <citation type="submission" date="2018-11" db="EMBL/GenBank/DDBJ databases">
        <title>Genome sequence of Saitozyma podzolica DSM 27192.</title>
        <authorList>
            <person name="Aliyu H."/>
            <person name="Gorte O."/>
            <person name="Ochsenreither K."/>
        </authorList>
    </citation>
    <scope>NUCLEOTIDE SEQUENCE [LARGE SCALE GENOMIC DNA]</scope>
    <source>
        <strain evidence="3 4">DSM 27192</strain>
    </source>
</reference>
<accession>A0A427YTL9</accession>
<dbReference type="OrthoDB" id="2594909at2759"/>
<evidence type="ECO:0000256" key="1">
    <source>
        <dbReference type="SAM" id="Coils"/>
    </source>
</evidence>
<feature type="transmembrane region" description="Helical" evidence="2">
    <location>
        <begin position="94"/>
        <end position="123"/>
    </location>
</feature>
<gene>
    <name evidence="3" type="ORF">EHS25_004189</name>
</gene>
<keyword evidence="4" id="KW-1185">Reference proteome</keyword>
<comment type="caution">
    <text evidence="3">The sequence shown here is derived from an EMBL/GenBank/DDBJ whole genome shotgun (WGS) entry which is preliminary data.</text>
</comment>
<dbReference type="EMBL" id="RSCD01000002">
    <property type="protein sequence ID" value="RSH94386.1"/>
    <property type="molecule type" value="Genomic_DNA"/>
</dbReference>
<sequence>MSQSPCGARCPNPRAVHDVPIPVRCTVCQSPCGARCANPRAPSNNFNQRETPEAREKMRVEMEEKEEQRVKKAKKAMEGMEKERKKWQKSLSNLKVVCGIVVVGLVHKTAAVLCLAALIYYVFASELAGILAKPDGGDEVSVIPGMAMTYLYEPTADGGVKEAGAIPTHAPSHRLMTTTDNRYAS</sequence>